<dbReference type="KEGG" id="btw:BF38_5782"/>
<proteinExistence type="predicted"/>
<dbReference type="Proteomes" id="UP000031876">
    <property type="component" value="Plasmid 2"/>
</dbReference>
<reference evidence="2 4" key="2">
    <citation type="submission" date="2020-05" db="EMBL/GenBank/DDBJ databases">
        <title>FDA dAtabase for Regulatory Grade micrObial Sequences (FDA-ARGOS): Supporting development and validation of Infectious Disease Dx tests.</title>
        <authorList>
            <person name="Nelson B."/>
            <person name="Plummer A."/>
            <person name="Tallon L."/>
            <person name="Sadzewicz L."/>
            <person name="Zhao X."/>
            <person name="Vavikolanu K."/>
            <person name="Mehta A."/>
            <person name="Aluvathingal J."/>
            <person name="Nadendla S."/>
            <person name="Myers T."/>
            <person name="Yan Y."/>
            <person name="Sichtig H."/>
        </authorList>
    </citation>
    <scope>NUCLEOTIDE SEQUENCE [LARGE SCALE GENOMIC DNA]</scope>
    <source>
        <strain evidence="2 4">FDAARGOS_795</strain>
        <plasmid evidence="2 4">unnamed3</plasmid>
    </source>
</reference>
<gene>
    <name evidence="1" type="ORF">BF38_5782</name>
    <name evidence="2" type="ORF">FOC89_01950</name>
</gene>
<evidence type="ECO:0000313" key="2">
    <source>
        <dbReference type="EMBL" id="QKH22773.1"/>
    </source>
</evidence>
<dbReference type="AlphaFoldDB" id="A0A0B5NP43"/>
<protein>
    <submittedName>
        <fullName evidence="2">Uncharacterized protein</fullName>
    </submittedName>
</protein>
<evidence type="ECO:0000313" key="4">
    <source>
        <dbReference type="Proteomes" id="UP000501107"/>
    </source>
</evidence>
<evidence type="ECO:0000313" key="1">
    <source>
        <dbReference type="EMBL" id="AJG73903.1"/>
    </source>
</evidence>
<accession>A0A0B5NP43</accession>
<dbReference type="Proteomes" id="UP000501107">
    <property type="component" value="Plasmid unnamed3"/>
</dbReference>
<geneLocation type="plasmid" evidence="1 3">
    <name>2</name>
</geneLocation>
<dbReference type="EMBL" id="CP009334">
    <property type="protein sequence ID" value="AJG73903.1"/>
    <property type="molecule type" value="Genomic_DNA"/>
</dbReference>
<dbReference type="RefSeq" id="WP_000375398.1">
    <property type="nucleotide sequence ID" value="NZ_CP009334.1"/>
</dbReference>
<name>A0A0B5NP43_BACTU</name>
<reference evidence="1 3" key="1">
    <citation type="journal article" date="2015" name="Genome Announc.">
        <title>Complete genome sequences for 35 biothreat assay-relevant bacillus species.</title>
        <authorList>
            <person name="Johnson S.L."/>
            <person name="Daligault H.E."/>
            <person name="Davenport K.W."/>
            <person name="Jaissle J."/>
            <person name="Frey K.G."/>
            <person name="Ladner J.T."/>
            <person name="Broomall S.M."/>
            <person name="Bishop-Lilly K.A."/>
            <person name="Bruce D.C."/>
            <person name="Gibbons H.S."/>
            <person name="Coyne S.R."/>
            <person name="Lo C.C."/>
            <person name="Meincke L."/>
            <person name="Munk A.C."/>
            <person name="Koroleva G.I."/>
            <person name="Rosenzweig C.N."/>
            <person name="Palacios G.F."/>
            <person name="Redden C.L."/>
            <person name="Minogue T.D."/>
            <person name="Chain P.S."/>
        </authorList>
    </citation>
    <scope>NUCLEOTIDE SEQUENCE [LARGE SCALE GENOMIC DNA]</scope>
    <source>
        <strain evidence="1 3">HD1011</strain>
        <plasmid evidence="1 3">2</plasmid>
    </source>
</reference>
<sequence length="56" mass="6518">MDRKVNEDFKREMKEEANLSPFETTLYNADEDCEHDIQPSNGGGVHCTKCKGWFCY</sequence>
<dbReference type="EMBL" id="CP053979">
    <property type="protein sequence ID" value="QKH22773.1"/>
    <property type="molecule type" value="Genomic_DNA"/>
</dbReference>
<geneLocation type="plasmid" evidence="2 4">
    <name>unnamed3</name>
</geneLocation>
<keyword evidence="2" id="KW-0614">Plasmid</keyword>
<evidence type="ECO:0000313" key="3">
    <source>
        <dbReference type="Proteomes" id="UP000031876"/>
    </source>
</evidence>
<organism evidence="2 4">
    <name type="scientific">Bacillus thuringiensis</name>
    <dbReference type="NCBI Taxonomy" id="1428"/>
    <lineage>
        <taxon>Bacteria</taxon>
        <taxon>Bacillati</taxon>
        <taxon>Bacillota</taxon>
        <taxon>Bacilli</taxon>
        <taxon>Bacillales</taxon>
        <taxon>Bacillaceae</taxon>
        <taxon>Bacillus</taxon>
        <taxon>Bacillus cereus group</taxon>
    </lineage>
</organism>